<keyword evidence="7" id="KW-0808">Transferase</keyword>
<dbReference type="OrthoDB" id="9801642at2"/>
<reference evidence="11 12" key="1">
    <citation type="submission" date="2014-09" db="EMBL/GenBank/DDBJ databases">
        <title>Complete genome sequence of Endomicrobium proavitum.</title>
        <authorList>
            <person name="Zheng H."/>
        </authorList>
    </citation>
    <scope>NUCLEOTIDE SEQUENCE [LARGE SCALE GENOMIC DNA]</scope>
    <source>
        <strain evidence="11 12">Rsa215</strain>
    </source>
</reference>
<keyword evidence="8" id="KW-0443">Lipid metabolism</keyword>
<name>A0A0G3WGN0_9BACT</name>
<keyword evidence="5" id="KW-0441">Lipid A biosynthesis</keyword>
<sequence length="362" mass="40826">MPNNRIFISAGDLSGEIHAANLIREIKKIAPSCFIESAGGDNLKSVSDSFIEDIVNINAFGFFVVNQIFFLKKVLKKIENSFKENKPDKVILVDYYGFNIFVGRLAKKFNIPVYYYVSPQVWASRAGRIKKLKEVVRKMFVIFPFEEKLYKDNGVDAVFVGNPLIDKISAKDNFEISNPPVVGLFPGSRKSVVKKHIPILLETAKILREKLNANFIIFSAGKNFEFSNKVLPDYIQLVSDNNQEKRKSVNIAVCPSGTVSLENALFGIPMVVMYKLAYFNYFIMRLIAKVKYITIVNILANKEIVPEFIQHAARAENIANAVIEQLNPNNYRQKVSELLSFRQALGAPGVSKRTAELIATDK</sequence>
<evidence type="ECO:0000256" key="5">
    <source>
        <dbReference type="ARBA" id="ARBA00022556"/>
    </source>
</evidence>
<keyword evidence="6" id="KW-0328">Glycosyltransferase</keyword>
<dbReference type="AlphaFoldDB" id="A0A0G3WGN0"/>
<evidence type="ECO:0000256" key="2">
    <source>
        <dbReference type="ARBA" id="ARBA00012687"/>
    </source>
</evidence>
<dbReference type="RefSeq" id="WP_052570229.1">
    <property type="nucleotide sequence ID" value="NZ_CP009498.1"/>
</dbReference>
<comment type="function">
    <text evidence="1">Condensation of UDP-2,3-diacylglucosamine and 2,3-diacylglucosamine-1-phosphate to form lipid A disaccharide, a precursor of lipid A, a phosphorylated glycolipid that anchors the lipopolysaccharide to the outer membrane of the cell.</text>
</comment>
<comment type="catalytic activity">
    <reaction evidence="9">
        <text>a lipid X + a UDP-2-N,3-O-bis[(3R)-3-hydroxyacyl]-alpha-D-glucosamine = a lipid A disaccharide + UDP + H(+)</text>
        <dbReference type="Rhea" id="RHEA:67828"/>
        <dbReference type="ChEBI" id="CHEBI:15378"/>
        <dbReference type="ChEBI" id="CHEBI:58223"/>
        <dbReference type="ChEBI" id="CHEBI:137748"/>
        <dbReference type="ChEBI" id="CHEBI:176338"/>
        <dbReference type="ChEBI" id="CHEBI:176343"/>
        <dbReference type="EC" id="2.4.1.182"/>
    </reaction>
</comment>
<keyword evidence="4" id="KW-0444">Lipid biosynthesis</keyword>
<evidence type="ECO:0000256" key="3">
    <source>
        <dbReference type="ARBA" id="ARBA00020902"/>
    </source>
</evidence>
<protein>
    <recommendedName>
        <fullName evidence="3 10">Lipid-A-disaccharide synthase</fullName>
        <ecNumber evidence="2 10">2.4.1.182</ecNumber>
    </recommendedName>
</protein>
<evidence type="ECO:0000313" key="11">
    <source>
        <dbReference type="EMBL" id="AKL97836.1"/>
    </source>
</evidence>
<gene>
    <name evidence="11" type="primary">lpxB</name>
    <name evidence="11" type="ORF">Epro_0457</name>
</gene>
<dbReference type="SUPFAM" id="SSF53756">
    <property type="entry name" value="UDP-Glycosyltransferase/glycogen phosphorylase"/>
    <property type="match status" value="1"/>
</dbReference>
<evidence type="ECO:0000313" key="12">
    <source>
        <dbReference type="Proteomes" id="UP000035337"/>
    </source>
</evidence>
<dbReference type="NCBIfam" id="TIGR00215">
    <property type="entry name" value="lpxB"/>
    <property type="match status" value="1"/>
</dbReference>
<dbReference type="EC" id="2.4.1.182" evidence="2 10"/>
<dbReference type="Proteomes" id="UP000035337">
    <property type="component" value="Chromosome"/>
</dbReference>
<evidence type="ECO:0000256" key="10">
    <source>
        <dbReference type="NCBIfam" id="TIGR00215"/>
    </source>
</evidence>
<evidence type="ECO:0000256" key="9">
    <source>
        <dbReference type="ARBA" id="ARBA00048975"/>
    </source>
</evidence>
<evidence type="ECO:0000256" key="8">
    <source>
        <dbReference type="ARBA" id="ARBA00023098"/>
    </source>
</evidence>
<dbReference type="PANTHER" id="PTHR30372">
    <property type="entry name" value="LIPID-A-DISACCHARIDE SYNTHASE"/>
    <property type="match status" value="1"/>
</dbReference>
<dbReference type="GO" id="GO:0009245">
    <property type="term" value="P:lipid A biosynthetic process"/>
    <property type="evidence" value="ECO:0007669"/>
    <property type="project" value="UniProtKB-UniRule"/>
</dbReference>
<accession>A0A0G3WGN0</accession>
<evidence type="ECO:0000256" key="4">
    <source>
        <dbReference type="ARBA" id="ARBA00022516"/>
    </source>
</evidence>
<proteinExistence type="predicted"/>
<evidence type="ECO:0000256" key="1">
    <source>
        <dbReference type="ARBA" id="ARBA00002056"/>
    </source>
</evidence>
<dbReference type="GO" id="GO:0016020">
    <property type="term" value="C:membrane"/>
    <property type="evidence" value="ECO:0007669"/>
    <property type="project" value="GOC"/>
</dbReference>
<dbReference type="GO" id="GO:0008915">
    <property type="term" value="F:lipid-A-disaccharide synthase activity"/>
    <property type="evidence" value="ECO:0007669"/>
    <property type="project" value="UniProtKB-UniRule"/>
</dbReference>
<evidence type="ECO:0000256" key="7">
    <source>
        <dbReference type="ARBA" id="ARBA00022679"/>
    </source>
</evidence>
<dbReference type="GO" id="GO:0005543">
    <property type="term" value="F:phospholipid binding"/>
    <property type="evidence" value="ECO:0007669"/>
    <property type="project" value="TreeGrafter"/>
</dbReference>
<dbReference type="STRING" id="1408281.Epro_0457"/>
<evidence type="ECO:0000256" key="6">
    <source>
        <dbReference type="ARBA" id="ARBA00022676"/>
    </source>
</evidence>
<dbReference type="InterPro" id="IPR003835">
    <property type="entry name" value="Glyco_trans_19"/>
</dbReference>
<organism evidence="11 12">
    <name type="scientific">Endomicrobium proavitum</name>
    <dbReference type="NCBI Taxonomy" id="1408281"/>
    <lineage>
        <taxon>Bacteria</taxon>
        <taxon>Pseudomonadati</taxon>
        <taxon>Elusimicrobiota</taxon>
        <taxon>Endomicrobiia</taxon>
        <taxon>Endomicrobiales</taxon>
        <taxon>Endomicrobiaceae</taxon>
        <taxon>Endomicrobium</taxon>
    </lineage>
</organism>
<dbReference type="Pfam" id="PF02684">
    <property type="entry name" value="LpxB"/>
    <property type="match status" value="1"/>
</dbReference>
<dbReference type="PANTHER" id="PTHR30372:SF4">
    <property type="entry name" value="LIPID-A-DISACCHARIDE SYNTHASE, MITOCHONDRIAL-RELATED"/>
    <property type="match status" value="1"/>
</dbReference>
<dbReference type="KEGG" id="epo:Epro_0457"/>
<keyword evidence="12" id="KW-1185">Reference proteome</keyword>
<dbReference type="EMBL" id="CP009498">
    <property type="protein sequence ID" value="AKL97836.1"/>
    <property type="molecule type" value="Genomic_DNA"/>
</dbReference>